<proteinExistence type="predicted"/>
<dbReference type="Proteomes" id="UP000288805">
    <property type="component" value="Unassembled WGS sequence"/>
</dbReference>
<accession>A0A438DJY9</accession>
<organism evidence="1 2">
    <name type="scientific">Vitis vinifera</name>
    <name type="common">Grape</name>
    <dbReference type="NCBI Taxonomy" id="29760"/>
    <lineage>
        <taxon>Eukaryota</taxon>
        <taxon>Viridiplantae</taxon>
        <taxon>Streptophyta</taxon>
        <taxon>Embryophyta</taxon>
        <taxon>Tracheophyta</taxon>
        <taxon>Spermatophyta</taxon>
        <taxon>Magnoliopsida</taxon>
        <taxon>eudicotyledons</taxon>
        <taxon>Gunneridae</taxon>
        <taxon>Pentapetalae</taxon>
        <taxon>rosids</taxon>
        <taxon>Vitales</taxon>
        <taxon>Vitaceae</taxon>
        <taxon>Viteae</taxon>
        <taxon>Vitis</taxon>
    </lineage>
</organism>
<comment type="caution">
    <text evidence="1">The sequence shown here is derived from an EMBL/GenBank/DDBJ whole genome shotgun (WGS) entry which is preliminary data.</text>
</comment>
<sequence>MMKAFMDYDTNELVSWWDEMTQMVKAFKSDKRYLIVLDDAYRVFCLNEVIEAFQDTMCEEGLVQPEGENEALEDVTEWFLIKLIAQGMVQVTNKKLNGNANSFRLHNALR</sequence>
<gene>
    <name evidence="1" type="ORF">CK203_082557</name>
</gene>
<reference evidence="1 2" key="1">
    <citation type="journal article" date="2018" name="PLoS Genet.">
        <title>Population sequencing reveals clonal diversity and ancestral inbreeding in the grapevine cultivar Chardonnay.</title>
        <authorList>
            <person name="Roach M.J."/>
            <person name="Johnson D.L."/>
            <person name="Bohlmann J."/>
            <person name="van Vuuren H.J."/>
            <person name="Jones S.J."/>
            <person name="Pretorius I.S."/>
            <person name="Schmidt S.A."/>
            <person name="Borneman A.R."/>
        </authorList>
    </citation>
    <scope>NUCLEOTIDE SEQUENCE [LARGE SCALE GENOMIC DNA]</scope>
    <source>
        <strain evidence="2">cv. Chardonnay</strain>
        <tissue evidence="1">Leaf</tissue>
    </source>
</reference>
<dbReference type="AlphaFoldDB" id="A0A438DJY9"/>
<name>A0A438DJY9_VITVI</name>
<dbReference type="EMBL" id="QGNW01001593">
    <property type="protein sequence ID" value="RVW35781.1"/>
    <property type="molecule type" value="Genomic_DNA"/>
</dbReference>
<protein>
    <submittedName>
        <fullName evidence="1">Uncharacterized protein</fullName>
    </submittedName>
</protein>
<evidence type="ECO:0000313" key="1">
    <source>
        <dbReference type="EMBL" id="RVW35781.1"/>
    </source>
</evidence>
<evidence type="ECO:0000313" key="2">
    <source>
        <dbReference type="Proteomes" id="UP000288805"/>
    </source>
</evidence>